<gene>
    <name evidence="2" type="ORF">Z518_05969</name>
</gene>
<keyword evidence="3" id="KW-1185">Reference proteome</keyword>
<proteinExistence type="predicted"/>
<evidence type="ECO:0000313" key="2">
    <source>
        <dbReference type="EMBL" id="KIX05097.1"/>
    </source>
</evidence>
<feature type="compositionally biased region" description="Low complexity" evidence="1">
    <location>
        <begin position="337"/>
        <end position="351"/>
    </location>
</feature>
<evidence type="ECO:0000313" key="3">
    <source>
        <dbReference type="Proteomes" id="UP000053617"/>
    </source>
</evidence>
<dbReference type="Proteomes" id="UP000053617">
    <property type="component" value="Unassembled WGS sequence"/>
</dbReference>
<feature type="region of interest" description="Disordered" evidence="1">
    <location>
        <begin position="292"/>
        <end position="360"/>
    </location>
</feature>
<dbReference type="HOGENOM" id="CLU_021421_0_0_1"/>
<dbReference type="AlphaFoldDB" id="A0A0D2FSJ4"/>
<sequence length="524" mass="57738">MASPEEVPDSALGLASASDADTIMGDPAQGSDEDTAQTSNDLSGLGADKVTKLSEVLSRNNEVQGLAYDTIYQQLQIRPEKRQEFYNGVIRNIRNKHHVEIKRGTDTSIKNISNLLLRAFGYLVWAPDSAWLVDIADLDEGETRLVYVRGRVASDRPENERFFPILERLWRQMRNLMFIAKPSRRRAAQAQSGTLPRAEEDETTEMNSGLSEGDIPPPSPHSQARTSATEKIEALQDKWEMAMAPISEMTADETEEAILNLITKLSQIRAKSRPEIFERLWVQHIMRQEEIDSASSQGTIEPAPVTGNMTPQILVKGSSVPPIVANPPPQPGGGGASSQSPVADSSSQSNQPWMTEGSPLPPRLPMSSLLRPALPAVMSVYISVLYIPSAAIRAGTQPCGPIIPARGGHRDPAYHWVDAPVSTTGMARFFEGITMRTRPLLRSVVGWVFSYGWNDTCRFISSGRFDYYDRTAGTEVGIPRDNAQSTIVNTMMLGWGDFQDDLRHAAQTGVRVWRMKVGVVALPE</sequence>
<feature type="compositionally biased region" description="Low complexity" evidence="1">
    <location>
        <begin position="9"/>
        <end position="21"/>
    </location>
</feature>
<dbReference type="GeneID" id="25294040"/>
<evidence type="ECO:0000256" key="1">
    <source>
        <dbReference type="SAM" id="MobiDB-lite"/>
    </source>
</evidence>
<dbReference type="OrthoDB" id="4160615at2759"/>
<reference evidence="2 3" key="1">
    <citation type="submission" date="2015-01" db="EMBL/GenBank/DDBJ databases">
        <title>The Genome Sequence of Rhinocladiella mackenzie CBS 650.93.</title>
        <authorList>
            <consortium name="The Broad Institute Genomics Platform"/>
            <person name="Cuomo C."/>
            <person name="de Hoog S."/>
            <person name="Gorbushina A."/>
            <person name="Stielow B."/>
            <person name="Teixiera M."/>
            <person name="Abouelleil A."/>
            <person name="Chapman S.B."/>
            <person name="Priest M."/>
            <person name="Young S.K."/>
            <person name="Wortman J."/>
            <person name="Nusbaum C."/>
            <person name="Birren B."/>
        </authorList>
    </citation>
    <scope>NUCLEOTIDE SEQUENCE [LARGE SCALE GENOMIC DNA]</scope>
    <source>
        <strain evidence="2 3">CBS 650.93</strain>
    </source>
</reference>
<feature type="region of interest" description="Disordered" evidence="1">
    <location>
        <begin position="1"/>
        <end position="44"/>
    </location>
</feature>
<feature type="region of interest" description="Disordered" evidence="1">
    <location>
        <begin position="185"/>
        <end position="228"/>
    </location>
</feature>
<protein>
    <submittedName>
        <fullName evidence="2">Uncharacterized protein</fullName>
    </submittedName>
</protein>
<dbReference type="RefSeq" id="XP_013272233.1">
    <property type="nucleotide sequence ID" value="XM_013416779.1"/>
</dbReference>
<organism evidence="2 3">
    <name type="scientific">Rhinocladiella mackenziei CBS 650.93</name>
    <dbReference type="NCBI Taxonomy" id="1442369"/>
    <lineage>
        <taxon>Eukaryota</taxon>
        <taxon>Fungi</taxon>
        <taxon>Dikarya</taxon>
        <taxon>Ascomycota</taxon>
        <taxon>Pezizomycotina</taxon>
        <taxon>Eurotiomycetes</taxon>
        <taxon>Chaetothyriomycetidae</taxon>
        <taxon>Chaetothyriales</taxon>
        <taxon>Herpotrichiellaceae</taxon>
        <taxon>Rhinocladiella</taxon>
    </lineage>
</organism>
<accession>A0A0D2FSJ4</accession>
<name>A0A0D2FSJ4_9EURO</name>
<dbReference type="EMBL" id="KN847478">
    <property type="protein sequence ID" value="KIX05097.1"/>
    <property type="molecule type" value="Genomic_DNA"/>
</dbReference>
<dbReference type="VEuPathDB" id="FungiDB:Z518_05969"/>